<evidence type="ECO:0000313" key="10">
    <source>
        <dbReference type="Proteomes" id="UP000654913"/>
    </source>
</evidence>
<dbReference type="AlphaFoldDB" id="A0A7R7XXR7"/>
<dbReference type="InterPro" id="IPR048960">
    <property type="entry name" value="POLQ-like_helical"/>
</dbReference>
<reference evidence="9" key="2">
    <citation type="submission" date="2021-02" db="EMBL/GenBank/DDBJ databases">
        <title>Aspergillus puulaauensis MK2 genome sequence.</title>
        <authorList>
            <person name="Futagami T."/>
            <person name="Mori K."/>
            <person name="Kadooka C."/>
            <person name="Tanaka T."/>
        </authorList>
    </citation>
    <scope>NUCLEOTIDE SEQUENCE</scope>
    <source>
        <strain evidence="9">MK2</strain>
    </source>
</reference>
<dbReference type="PROSITE" id="PS51194">
    <property type="entry name" value="HELICASE_CTER"/>
    <property type="match status" value="1"/>
</dbReference>
<dbReference type="GO" id="GO:0003676">
    <property type="term" value="F:nucleic acid binding"/>
    <property type="evidence" value="ECO:0007669"/>
    <property type="project" value="InterPro"/>
</dbReference>
<dbReference type="Proteomes" id="UP000654913">
    <property type="component" value="Chromosome 7"/>
</dbReference>
<dbReference type="InterPro" id="IPR050474">
    <property type="entry name" value="Hel308_SKI2-like"/>
</dbReference>
<evidence type="ECO:0000256" key="3">
    <source>
        <dbReference type="ARBA" id="ARBA00022806"/>
    </source>
</evidence>
<dbReference type="InterPro" id="IPR036390">
    <property type="entry name" value="WH_DNA-bd_sf"/>
</dbReference>
<dbReference type="GO" id="GO:0016787">
    <property type="term" value="F:hydrolase activity"/>
    <property type="evidence" value="ECO:0007669"/>
    <property type="project" value="UniProtKB-KW"/>
</dbReference>
<evidence type="ECO:0000259" key="8">
    <source>
        <dbReference type="PROSITE" id="PS51194"/>
    </source>
</evidence>
<dbReference type="InterPro" id="IPR014001">
    <property type="entry name" value="Helicase_ATP-bd"/>
</dbReference>
<protein>
    <recommendedName>
        <fullName evidence="11">DNA-directed DNA polymerase theta</fullName>
    </recommendedName>
</protein>
<accession>A0A7R7XXR7</accession>
<dbReference type="SMART" id="SM00487">
    <property type="entry name" value="DEXDc"/>
    <property type="match status" value="1"/>
</dbReference>
<dbReference type="Pfam" id="PF21099">
    <property type="entry name" value="POLQ_helical"/>
    <property type="match status" value="1"/>
</dbReference>
<reference evidence="9" key="1">
    <citation type="submission" date="2021-01" db="EMBL/GenBank/DDBJ databases">
        <authorList>
            <consortium name="Aspergillus puulaauensis MK2 genome sequencing consortium"/>
            <person name="Kazuki M."/>
            <person name="Futagami T."/>
        </authorList>
    </citation>
    <scope>NUCLEOTIDE SEQUENCE</scope>
    <source>
        <strain evidence="9">MK2</strain>
    </source>
</reference>
<dbReference type="InterPro" id="IPR027417">
    <property type="entry name" value="P-loop_NTPase"/>
</dbReference>
<evidence type="ECO:0008006" key="11">
    <source>
        <dbReference type="Google" id="ProtNLM"/>
    </source>
</evidence>
<dbReference type="OrthoDB" id="2320933at2759"/>
<name>A0A7R7XXR7_9EURO</name>
<dbReference type="GO" id="GO:0005524">
    <property type="term" value="F:ATP binding"/>
    <property type="evidence" value="ECO:0007669"/>
    <property type="project" value="UniProtKB-KW"/>
</dbReference>
<feature type="domain" description="Helicase C-terminal" evidence="8">
    <location>
        <begin position="429"/>
        <end position="592"/>
    </location>
</feature>
<dbReference type="Pfam" id="PF20470">
    <property type="entry name" value="HTH_61"/>
    <property type="match status" value="1"/>
</dbReference>
<dbReference type="FunFam" id="3.40.50.300:FF:000968">
    <property type="entry name" value="Helicase and polymerase-containing protein TEBICHI"/>
    <property type="match status" value="1"/>
</dbReference>
<dbReference type="CDD" id="cd18026">
    <property type="entry name" value="DEXHc_POLQ-like"/>
    <property type="match status" value="1"/>
</dbReference>
<dbReference type="PROSITE" id="PS51192">
    <property type="entry name" value="HELICASE_ATP_BIND_1"/>
    <property type="match status" value="1"/>
</dbReference>
<evidence type="ECO:0000256" key="5">
    <source>
        <dbReference type="ARBA" id="ARBA00048988"/>
    </source>
</evidence>
<evidence type="ECO:0000259" key="7">
    <source>
        <dbReference type="PROSITE" id="PS51192"/>
    </source>
</evidence>
<feature type="domain" description="Helicase ATP-binding" evidence="7">
    <location>
        <begin position="141"/>
        <end position="334"/>
    </location>
</feature>
<dbReference type="FunFam" id="1.10.3380.20:FF:000005">
    <property type="entry name" value="DNA-directed DNA polymerase theta, putative"/>
    <property type="match status" value="1"/>
</dbReference>
<sequence>MSAPSGQSVQTSGFQTSVDIARQQPYVVAPLAGQKRPPSGPLNETTTNGHGSHAQDLDFVRPQVAPLPKSRLVASRIRPVAGSTPGEHDRKRVIPLESSAQGFLQSLNDPRFGLPNSLVANFAALGVTSIYQWQASCLLGQGLLEGKRHLIYTAPTGGGKSLVADVLMLKRIIEDPSKKAILVLPYVALVQEKLKWLRRIVQDVEKHIKEAEDQTDASHQRWRKMQRSIRVTGFFGGSKTTASWADTDIAVCTIEKANSLINTAIEECSIGELGAVVLDELHMLDDEHRGYLLELMVTKLLLLQQNIQIIGMSATISNTELLAEWINAQYFISTYRPVPVDEYLVYENAIYPAATSRQLLQTMAKLQAKFTSLGTLPVREVATPEREIAASASKEFSNPMTNAMVAMAIDTVIAGYGALVFCGSRVACQVQAALISEAMPDISAGVEHLNKRFDLLAELRSLPSGLDPALETILIKGVGFHHAGMTTEEREAIAQAYDQGVISVLVATCSLAAGVNLPARRVIINGARMGRELVGPAMLRQMCGRAGRKGKDEAGETYLICGNADLKAVCDLLEADMPAIESCLAPEKRGLKRALLEAIATGLVSGLEAVKEYVRCTLLYRTVDKKLSYSIMNSALQELAEEQLIFNSGDESWVATQLGQAVVASAFAPEDGLFVHEELKKALRAFVMDGDMHIFYMFTPLQIAAQTQIDWPIFRDQLDVLDESGLRALQFVGVQPGFVNTMVQSGASMREKTPEQVTQAMIYRRAYTAFQLRDLSNEVPLSVVASRYRIPRGGVQTLAQQCHGFAAGIVKFCQRMGWGMLAAVLDHMRDRLEAGARADLLEMAQVTYVKGWTARLLRDNGFRNLRALAEADPKDIAPVLQMVNPRKAQRNLHPTEAERYSKKLLAKADVIVASANKIWEREMQLELDE</sequence>
<dbReference type="PANTHER" id="PTHR47961">
    <property type="entry name" value="DNA POLYMERASE THETA, PUTATIVE (AFU_ORTHOLOGUE AFUA_1G05260)-RELATED"/>
    <property type="match status" value="1"/>
</dbReference>
<evidence type="ECO:0000256" key="4">
    <source>
        <dbReference type="ARBA" id="ARBA00022840"/>
    </source>
</evidence>
<dbReference type="InterPro" id="IPR057220">
    <property type="entry name" value="DUF7898"/>
</dbReference>
<dbReference type="Gene3D" id="1.10.3380.30">
    <property type="match status" value="1"/>
</dbReference>
<dbReference type="RefSeq" id="XP_041561665.1">
    <property type="nucleotide sequence ID" value="XM_041695989.1"/>
</dbReference>
<dbReference type="KEGG" id="apuu:APUU_71049S"/>
<dbReference type="InterPro" id="IPR046931">
    <property type="entry name" value="HTH_61"/>
</dbReference>
<comment type="catalytic activity">
    <reaction evidence="5">
        <text>ATP + H2O = ADP + phosphate + H(+)</text>
        <dbReference type="Rhea" id="RHEA:13065"/>
        <dbReference type="ChEBI" id="CHEBI:15377"/>
        <dbReference type="ChEBI" id="CHEBI:15378"/>
        <dbReference type="ChEBI" id="CHEBI:30616"/>
        <dbReference type="ChEBI" id="CHEBI:43474"/>
        <dbReference type="ChEBI" id="CHEBI:456216"/>
        <dbReference type="EC" id="5.6.2.4"/>
    </reaction>
</comment>
<dbReference type="Pfam" id="PF00270">
    <property type="entry name" value="DEAD"/>
    <property type="match status" value="1"/>
</dbReference>
<dbReference type="SMART" id="SM00490">
    <property type="entry name" value="HELICc"/>
    <property type="match status" value="1"/>
</dbReference>
<dbReference type="CDD" id="cd18795">
    <property type="entry name" value="SF2_C_Ski2"/>
    <property type="match status" value="1"/>
</dbReference>
<evidence type="ECO:0000256" key="6">
    <source>
        <dbReference type="SAM" id="MobiDB-lite"/>
    </source>
</evidence>
<keyword evidence="2" id="KW-0378">Hydrolase</keyword>
<evidence type="ECO:0000256" key="1">
    <source>
        <dbReference type="ARBA" id="ARBA00022741"/>
    </source>
</evidence>
<feature type="region of interest" description="Disordered" evidence="6">
    <location>
        <begin position="25"/>
        <end position="54"/>
    </location>
</feature>
<proteinExistence type="predicted"/>
<dbReference type="EMBL" id="AP024449">
    <property type="protein sequence ID" value="BCS29479.1"/>
    <property type="molecule type" value="Genomic_DNA"/>
</dbReference>
<dbReference type="Gene3D" id="1.10.3380.20">
    <property type="match status" value="1"/>
</dbReference>
<dbReference type="Pfam" id="PF00271">
    <property type="entry name" value="Helicase_C"/>
    <property type="match status" value="1"/>
</dbReference>
<keyword evidence="4" id="KW-0067">ATP-binding</keyword>
<dbReference type="InterPro" id="IPR011545">
    <property type="entry name" value="DEAD/DEAH_box_helicase_dom"/>
</dbReference>
<dbReference type="GO" id="GO:0043138">
    <property type="term" value="F:3'-5' DNA helicase activity"/>
    <property type="evidence" value="ECO:0007669"/>
    <property type="project" value="UniProtKB-EC"/>
</dbReference>
<keyword evidence="3" id="KW-0347">Helicase</keyword>
<dbReference type="SUPFAM" id="SSF46785">
    <property type="entry name" value="Winged helix' DNA-binding domain"/>
    <property type="match status" value="1"/>
</dbReference>
<gene>
    <name evidence="9" type="ORF">APUU_71049S</name>
</gene>
<organism evidence="9 10">
    <name type="scientific">Aspergillus puulaauensis</name>
    <dbReference type="NCBI Taxonomy" id="1220207"/>
    <lineage>
        <taxon>Eukaryota</taxon>
        <taxon>Fungi</taxon>
        <taxon>Dikarya</taxon>
        <taxon>Ascomycota</taxon>
        <taxon>Pezizomycotina</taxon>
        <taxon>Eurotiomycetes</taxon>
        <taxon>Eurotiomycetidae</taxon>
        <taxon>Eurotiales</taxon>
        <taxon>Aspergillaceae</taxon>
        <taxon>Aspergillus</taxon>
    </lineage>
</organism>
<dbReference type="InterPro" id="IPR001650">
    <property type="entry name" value="Helicase_C-like"/>
</dbReference>
<dbReference type="SUPFAM" id="SSF158702">
    <property type="entry name" value="Sec63 N-terminal domain-like"/>
    <property type="match status" value="1"/>
</dbReference>
<evidence type="ECO:0000313" key="9">
    <source>
        <dbReference type="EMBL" id="BCS29479.1"/>
    </source>
</evidence>
<keyword evidence="1" id="KW-0547">Nucleotide-binding</keyword>
<dbReference type="GeneID" id="64979476"/>
<dbReference type="PANTHER" id="PTHR47961:SF6">
    <property type="entry name" value="DNA-DIRECTED DNA POLYMERASE"/>
    <property type="match status" value="1"/>
</dbReference>
<evidence type="ECO:0000256" key="2">
    <source>
        <dbReference type="ARBA" id="ARBA00022801"/>
    </source>
</evidence>
<dbReference type="SUPFAM" id="SSF52540">
    <property type="entry name" value="P-loop containing nucleoside triphosphate hydrolases"/>
    <property type="match status" value="1"/>
</dbReference>
<dbReference type="Gene3D" id="3.40.50.300">
    <property type="entry name" value="P-loop containing nucleotide triphosphate hydrolases"/>
    <property type="match status" value="2"/>
</dbReference>
<dbReference type="Pfam" id="PF25453">
    <property type="entry name" value="DUF7898"/>
    <property type="match status" value="1"/>
</dbReference>
<keyword evidence="10" id="KW-1185">Reference proteome</keyword>